<gene>
    <name evidence="2" type="ORF">MEDL_17528</name>
</gene>
<dbReference type="EMBL" id="CAJPWZ010000908">
    <property type="protein sequence ID" value="CAG2202984.1"/>
    <property type="molecule type" value="Genomic_DNA"/>
</dbReference>
<evidence type="ECO:0000313" key="3">
    <source>
        <dbReference type="Proteomes" id="UP000683360"/>
    </source>
</evidence>
<dbReference type="GO" id="GO:0005737">
    <property type="term" value="C:cytoplasm"/>
    <property type="evidence" value="ECO:0007669"/>
    <property type="project" value="TreeGrafter"/>
</dbReference>
<dbReference type="SUPFAM" id="SSF57924">
    <property type="entry name" value="Inhibitor of apoptosis (IAP) repeat"/>
    <property type="match status" value="1"/>
</dbReference>
<dbReference type="AlphaFoldDB" id="A0A8S3R2N4"/>
<feature type="compositionally biased region" description="Basic and acidic residues" evidence="1">
    <location>
        <begin position="315"/>
        <end position="326"/>
    </location>
</feature>
<dbReference type="InterPro" id="IPR050784">
    <property type="entry name" value="IAP"/>
</dbReference>
<keyword evidence="3" id="KW-1185">Reference proteome</keyword>
<dbReference type="OrthoDB" id="774873at2759"/>
<feature type="region of interest" description="Disordered" evidence="1">
    <location>
        <begin position="300"/>
        <end position="326"/>
    </location>
</feature>
<organism evidence="2 3">
    <name type="scientific">Mytilus edulis</name>
    <name type="common">Blue mussel</name>
    <dbReference type="NCBI Taxonomy" id="6550"/>
    <lineage>
        <taxon>Eukaryota</taxon>
        <taxon>Metazoa</taxon>
        <taxon>Spiralia</taxon>
        <taxon>Lophotrochozoa</taxon>
        <taxon>Mollusca</taxon>
        <taxon>Bivalvia</taxon>
        <taxon>Autobranchia</taxon>
        <taxon>Pteriomorphia</taxon>
        <taxon>Mytilida</taxon>
        <taxon>Mytiloidea</taxon>
        <taxon>Mytilidae</taxon>
        <taxon>Mytilinae</taxon>
        <taxon>Mytilus</taxon>
    </lineage>
</organism>
<evidence type="ECO:0000313" key="2">
    <source>
        <dbReference type="EMBL" id="CAG2202984.1"/>
    </source>
</evidence>
<dbReference type="CDD" id="cd00022">
    <property type="entry name" value="BIR"/>
    <property type="match status" value="1"/>
</dbReference>
<name>A0A8S3R2N4_MYTED</name>
<dbReference type="InterPro" id="IPR001370">
    <property type="entry name" value="BIR_rpt"/>
</dbReference>
<dbReference type="Pfam" id="PF00653">
    <property type="entry name" value="BIR"/>
    <property type="match status" value="1"/>
</dbReference>
<evidence type="ECO:0000256" key="1">
    <source>
        <dbReference type="SAM" id="MobiDB-lite"/>
    </source>
</evidence>
<dbReference type="SMART" id="SM00238">
    <property type="entry name" value="BIR"/>
    <property type="match status" value="1"/>
</dbReference>
<sequence>MAGKKTFSRSISHGYGENCGINNTDQDISEFCGNLSKLNHPDFAKSNLKSKGKSIKQCLKGLRDSNPLYGNDNLQSGSTKECRTEIYQDASTQLRNLKNFETFVNKLVRIQNNHKAFAAAVYQCNDKQTEKGFTKLLRQKQRTTQNSLQKSRENCETSFVRVSQKLDRAQHPDDMQVLKTLMTGHSKKKGVVPVLVEISMPVQSKIAFDNPSRRLLTFSDWPIRTNVWPQQLSNAGFYYTREGTTVRCATCGVKTVVDNWGRLDKPEVVHFKLNSNCEFVKRHFSYLKNDHSPEDVPIGIGGSGEHGPTLSPYHETNKRDEKRSETERHCNNVAFFGR</sequence>
<dbReference type="Proteomes" id="UP000683360">
    <property type="component" value="Unassembled WGS sequence"/>
</dbReference>
<dbReference type="PANTHER" id="PTHR10044:SF139">
    <property type="entry name" value="DEATH-ASSOCIATED INHIBITOR OF APOPTOSIS 2"/>
    <property type="match status" value="1"/>
</dbReference>
<dbReference type="PANTHER" id="PTHR10044">
    <property type="entry name" value="INHIBITOR OF APOPTOSIS"/>
    <property type="match status" value="1"/>
</dbReference>
<dbReference type="Gene3D" id="1.10.1170.10">
    <property type="entry name" value="Inhibitor Of Apoptosis Protein (2mihbC-IAP-1), Chain A"/>
    <property type="match status" value="1"/>
</dbReference>
<comment type="caution">
    <text evidence="2">The sequence shown here is derived from an EMBL/GenBank/DDBJ whole genome shotgun (WGS) entry which is preliminary data.</text>
</comment>
<proteinExistence type="predicted"/>
<accession>A0A8S3R2N4</accession>
<dbReference type="PROSITE" id="PS50143">
    <property type="entry name" value="BIR_REPEAT_2"/>
    <property type="match status" value="1"/>
</dbReference>
<reference evidence="2" key="1">
    <citation type="submission" date="2021-03" db="EMBL/GenBank/DDBJ databases">
        <authorList>
            <person name="Bekaert M."/>
        </authorList>
    </citation>
    <scope>NUCLEOTIDE SEQUENCE</scope>
</reference>
<dbReference type="GO" id="GO:0051726">
    <property type="term" value="P:regulation of cell cycle"/>
    <property type="evidence" value="ECO:0007669"/>
    <property type="project" value="TreeGrafter"/>
</dbReference>
<protein>
    <submittedName>
        <fullName evidence="2">BIRC2_3</fullName>
    </submittedName>
</protein>
<dbReference type="GO" id="GO:0005634">
    <property type="term" value="C:nucleus"/>
    <property type="evidence" value="ECO:0007669"/>
    <property type="project" value="TreeGrafter"/>
</dbReference>